<dbReference type="InterPro" id="IPR000655">
    <property type="entry name" value="Cro-like"/>
</dbReference>
<sequence length="100" mass="11106">MVSFSYVYFITKWNIYQSPQVLTILSLAVIINKKGGSMERIPLAAFATELGQNKAAELLGVRQSAISKAILKKRNIYVIKKQDGSVEAEEVKVFPSGKNE</sequence>
<dbReference type="InterPro" id="IPR010982">
    <property type="entry name" value="Lambda_DNA-bd_dom_sf"/>
</dbReference>
<dbReference type="InterPro" id="IPR038202">
    <property type="entry name" value="Cro_sf"/>
</dbReference>
<name>B6XBG6_9GAMM</name>
<dbReference type="AlphaFoldDB" id="B6XBG6"/>
<dbReference type="GO" id="GO:0003677">
    <property type="term" value="F:DNA binding"/>
    <property type="evidence" value="ECO:0007669"/>
    <property type="project" value="InterPro"/>
</dbReference>
<dbReference type="Proteomes" id="UP000003729">
    <property type="component" value="Unassembled WGS sequence"/>
</dbReference>
<proteinExistence type="predicted"/>
<comment type="caution">
    <text evidence="1">The sequence shown here is derived from an EMBL/GenBank/DDBJ whole genome shotgun (WGS) entry which is preliminary data.</text>
</comment>
<dbReference type="Pfam" id="PF09048">
    <property type="entry name" value="Cro"/>
    <property type="match status" value="1"/>
</dbReference>
<organism evidence="1 2">
    <name type="scientific">Providencia alcalifaciens DSM 30120</name>
    <dbReference type="NCBI Taxonomy" id="520999"/>
    <lineage>
        <taxon>Bacteria</taxon>
        <taxon>Pseudomonadati</taxon>
        <taxon>Pseudomonadota</taxon>
        <taxon>Gammaproteobacteria</taxon>
        <taxon>Enterobacterales</taxon>
        <taxon>Morganellaceae</taxon>
        <taxon>Providencia</taxon>
    </lineage>
</organism>
<dbReference type="SUPFAM" id="SSF47413">
    <property type="entry name" value="lambda repressor-like DNA-binding domains"/>
    <property type="match status" value="1"/>
</dbReference>
<dbReference type="Gene3D" id="3.30.240.10">
    <property type="entry name" value="CRO Repressor"/>
    <property type="match status" value="1"/>
</dbReference>
<dbReference type="GO" id="GO:0006355">
    <property type="term" value="P:regulation of DNA-templated transcription"/>
    <property type="evidence" value="ECO:0007669"/>
    <property type="project" value="InterPro"/>
</dbReference>
<evidence type="ECO:0008006" key="3">
    <source>
        <dbReference type="Google" id="ProtNLM"/>
    </source>
</evidence>
<reference evidence="1 2" key="1">
    <citation type="submission" date="2008-10" db="EMBL/GenBank/DDBJ databases">
        <title>Draft genome sequence of Providencia alcalifaciens (DSM 30120).</title>
        <authorList>
            <person name="Sudarsanam P."/>
            <person name="Ley R."/>
            <person name="Guruge J."/>
            <person name="Turnbaugh P.J."/>
            <person name="Mahowald M."/>
            <person name="Liep D."/>
            <person name="Gordon J."/>
        </authorList>
    </citation>
    <scope>NUCLEOTIDE SEQUENCE [LARGE SCALE GENOMIC DNA]</scope>
    <source>
        <strain evidence="1 2">DSM 30120</strain>
    </source>
</reference>
<protein>
    <recommendedName>
        <fullName evidence="3">Regulatory protein Cro</fullName>
    </recommendedName>
</protein>
<evidence type="ECO:0000313" key="1">
    <source>
        <dbReference type="EMBL" id="EEB47262.1"/>
    </source>
</evidence>
<reference evidence="1 2" key="2">
    <citation type="submission" date="2008-10" db="EMBL/GenBank/DDBJ databases">
        <authorList>
            <person name="Fulton L."/>
            <person name="Clifton S."/>
            <person name="Fulton B."/>
            <person name="Xu J."/>
            <person name="Minx P."/>
            <person name="Pepin K.H."/>
            <person name="Johnson M."/>
            <person name="Bhonagiri V."/>
            <person name="Nash W.E."/>
            <person name="Mardis E.R."/>
            <person name="Wilson R.K."/>
        </authorList>
    </citation>
    <scope>NUCLEOTIDE SEQUENCE [LARGE SCALE GENOMIC DNA]</scope>
    <source>
        <strain evidence="1 2">DSM 30120</strain>
    </source>
</reference>
<gene>
    <name evidence="1" type="ORF">PROVALCAL_00676</name>
</gene>
<dbReference type="eggNOG" id="ENOG5033FVZ">
    <property type="taxonomic scope" value="Bacteria"/>
</dbReference>
<evidence type="ECO:0000313" key="2">
    <source>
        <dbReference type="Proteomes" id="UP000003729"/>
    </source>
</evidence>
<accession>B6XBG6</accession>
<dbReference type="EMBL" id="ABXW01000012">
    <property type="protein sequence ID" value="EEB47262.1"/>
    <property type="molecule type" value="Genomic_DNA"/>
</dbReference>